<protein>
    <recommendedName>
        <fullName evidence="3">Carboxylesterase type B domain-containing protein</fullName>
    </recommendedName>
</protein>
<evidence type="ECO:0000256" key="1">
    <source>
        <dbReference type="ARBA" id="ARBA00005964"/>
    </source>
</evidence>
<dbReference type="HOGENOM" id="CLU_086412_0_0_1"/>
<sequence>MVLTPACTLPSSTKTFFWGFTIFRPLYHLRPRHWHQRVGFQITAYAGRNDSLFRAAIMQSGNPVPEKGLNGTQYFQPLYDAIAQRVVPITSYALANDMAANDTCWDVDRMACLRNMDFEQMNDAINATSARAWFPVIDGDIVPEQPSRSLYTGKKYVKVPIILGASTDEGSKYMPEQNVTKEEEFVDLVANPQSYGVTPGIALPKILVRQLTEAYANISSSPCDAAIDANRRQACSTWSRANTSTYCYRFNVPLHDQNTAQQGNELPFVFANTEELGTNTD</sequence>
<evidence type="ECO:0000259" key="3">
    <source>
        <dbReference type="Pfam" id="PF00135"/>
    </source>
</evidence>
<evidence type="ECO:0000313" key="4">
    <source>
        <dbReference type="EMBL" id="CBF73577.1"/>
    </source>
</evidence>
<dbReference type="EMBL" id="BN001302">
    <property type="protein sequence ID" value="CBF73577.1"/>
    <property type="molecule type" value="Genomic_DNA"/>
</dbReference>
<dbReference type="InParanoid" id="C8V582"/>
<evidence type="ECO:0000313" key="5">
    <source>
        <dbReference type="Proteomes" id="UP000000560"/>
    </source>
</evidence>
<dbReference type="GO" id="GO:0016787">
    <property type="term" value="F:hydrolase activity"/>
    <property type="evidence" value="ECO:0007669"/>
    <property type="project" value="UniProtKB-KW"/>
</dbReference>
<name>C8V582_EMENI</name>
<reference evidence="5" key="1">
    <citation type="journal article" date="2005" name="Nature">
        <title>Sequencing of Aspergillus nidulans and comparative analysis with A. fumigatus and A. oryzae.</title>
        <authorList>
            <person name="Galagan J.E."/>
            <person name="Calvo S.E."/>
            <person name="Cuomo C."/>
            <person name="Ma L.J."/>
            <person name="Wortman J.R."/>
            <person name="Batzoglou S."/>
            <person name="Lee S.I."/>
            <person name="Basturkmen M."/>
            <person name="Spevak C.C."/>
            <person name="Clutterbuck J."/>
            <person name="Kapitonov V."/>
            <person name="Jurka J."/>
            <person name="Scazzocchio C."/>
            <person name="Farman M."/>
            <person name="Butler J."/>
            <person name="Purcell S."/>
            <person name="Harris S."/>
            <person name="Braus G.H."/>
            <person name="Draht O."/>
            <person name="Busch S."/>
            <person name="D'Enfert C."/>
            <person name="Bouchier C."/>
            <person name="Goldman G.H."/>
            <person name="Bell-Pedersen D."/>
            <person name="Griffiths-Jones S."/>
            <person name="Doonan J.H."/>
            <person name="Yu J."/>
            <person name="Vienken K."/>
            <person name="Pain A."/>
            <person name="Freitag M."/>
            <person name="Selker E.U."/>
            <person name="Archer D.B."/>
            <person name="Penalva M.A."/>
            <person name="Oakley B.R."/>
            <person name="Momany M."/>
            <person name="Tanaka T."/>
            <person name="Kumagai T."/>
            <person name="Asai K."/>
            <person name="Machida M."/>
            <person name="Nierman W.C."/>
            <person name="Denning D.W."/>
            <person name="Caddick M."/>
            <person name="Hynes M."/>
            <person name="Paoletti M."/>
            <person name="Fischer R."/>
            <person name="Miller B."/>
            <person name="Dyer P."/>
            <person name="Sachs M.S."/>
            <person name="Osmani S.A."/>
            <person name="Birren B.W."/>
        </authorList>
    </citation>
    <scope>NUCLEOTIDE SEQUENCE [LARGE SCALE GENOMIC DNA]</scope>
    <source>
        <strain evidence="5">FGSC A4 / ATCC 38163 / CBS 112.46 / NRRL 194 / M139</strain>
    </source>
</reference>
<dbReference type="InterPro" id="IPR002018">
    <property type="entry name" value="CarbesteraseB"/>
</dbReference>
<dbReference type="eggNOG" id="KOG1516">
    <property type="taxonomic scope" value="Eukaryota"/>
</dbReference>
<dbReference type="Pfam" id="PF00135">
    <property type="entry name" value="COesterase"/>
    <property type="match status" value="1"/>
</dbReference>
<proteinExistence type="inferred from homology"/>
<organism evidence="4 5">
    <name type="scientific">Emericella nidulans (strain FGSC A4 / ATCC 38163 / CBS 112.46 / NRRL 194 / M139)</name>
    <name type="common">Aspergillus nidulans</name>
    <dbReference type="NCBI Taxonomy" id="227321"/>
    <lineage>
        <taxon>Eukaryota</taxon>
        <taxon>Fungi</taxon>
        <taxon>Dikarya</taxon>
        <taxon>Ascomycota</taxon>
        <taxon>Pezizomycotina</taxon>
        <taxon>Eurotiomycetes</taxon>
        <taxon>Eurotiomycetidae</taxon>
        <taxon>Eurotiales</taxon>
        <taxon>Aspergillaceae</taxon>
        <taxon>Aspergillus</taxon>
        <taxon>Aspergillus subgen. Nidulantes</taxon>
    </lineage>
</organism>
<dbReference type="OrthoDB" id="408631at2759"/>
<dbReference type="GeneID" id="2869117"/>
<keyword evidence="5" id="KW-1185">Reference proteome</keyword>
<dbReference type="SUPFAM" id="SSF53474">
    <property type="entry name" value="alpha/beta-Hydrolases"/>
    <property type="match status" value="1"/>
</dbReference>
<dbReference type="VEuPathDB" id="FungiDB:AN7947"/>
<dbReference type="PANTHER" id="PTHR43918:SF4">
    <property type="entry name" value="CARBOXYLIC ESTER HYDROLASE"/>
    <property type="match status" value="1"/>
</dbReference>
<dbReference type="AlphaFoldDB" id="C8V582"/>
<evidence type="ECO:0000256" key="2">
    <source>
        <dbReference type="ARBA" id="ARBA00022801"/>
    </source>
</evidence>
<dbReference type="Gene3D" id="3.40.50.1820">
    <property type="entry name" value="alpha/beta hydrolase"/>
    <property type="match status" value="1"/>
</dbReference>
<feature type="domain" description="Carboxylesterase type B" evidence="3">
    <location>
        <begin position="50"/>
        <end position="273"/>
    </location>
</feature>
<dbReference type="Proteomes" id="UP000000560">
    <property type="component" value="Chromosome II"/>
</dbReference>
<dbReference type="PANTHER" id="PTHR43918">
    <property type="entry name" value="ACETYLCHOLINESTERASE"/>
    <property type="match status" value="1"/>
</dbReference>
<comment type="similarity">
    <text evidence="1">Belongs to the type-B carboxylesterase/lipase family.</text>
</comment>
<keyword evidence="2" id="KW-0378">Hydrolase</keyword>
<dbReference type="STRING" id="227321.C8V582"/>
<dbReference type="InterPro" id="IPR029058">
    <property type="entry name" value="AB_hydrolase_fold"/>
</dbReference>
<dbReference type="KEGG" id="ani:ANIA_07947"/>
<accession>C8V582</accession>
<dbReference type="RefSeq" id="XP_681216.2">
    <property type="nucleotide sequence ID" value="XM_676124.2"/>
</dbReference>
<gene>
    <name evidence="4" type="ORF">ANIA_07947</name>
</gene>
<dbReference type="InterPro" id="IPR050654">
    <property type="entry name" value="AChE-related_enzymes"/>
</dbReference>
<reference evidence="5" key="2">
    <citation type="journal article" date="2009" name="Fungal Genet. Biol.">
        <title>The 2008 update of the Aspergillus nidulans genome annotation: a community effort.</title>
        <authorList>
            <person name="Wortman J.R."/>
            <person name="Gilsenan J.M."/>
            <person name="Joardar V."/>
            <person name="Deegan J."/>
            <person name="Clutterbuck J."/>
            <person name="Andersen M.R."/>
            <person name="Archer D."/>
            <person name="Bencina M."/>
            <person name="Braus G."/>
            <person name="Coutinho P."/>
            <person name="von Dohren H."/>
            <person name="Doonan J."/>
            <person name="Driessen A.J."/>
            <person name="Durek P."/>
            <person name="Espeso E."/>
            <person name="Fekete E."/>
            <person name="Flipphi M."/>
            <person name="Estrada C.G."/>
            <person name="Geysens S."/>
            <person name="Goldman G."/>
            <person name="de Groot P.W."/>
            <person name="Hansen K."/>
            <person name="Harris S.D."/>
            <person name="Heinekamp T."/>
            <person name="Helmstaedt K."/>
            <person name="Henrissat B."/>
            <person name="Hofmann G."/>
            <person name="Homan T."/>
            <person name="Horio T."/>
            <person name="Horiuchi H."/>
            <person name="James S."/>
            <person name="Jones M."/>
            <person name="Karaffa L."/>
            <person name="Karanyi Z."/>
            <person name="Kato M."/>
            <person name="Keller N."/>
            <person name="Kelly D.E."/>
            <person name="Kiel J.A."/>
            <person name="Kim J.M."/>
            <person name="van der Klei I.J."/>
            <person name="Klis F.M."/>
            <person name="Kovalchuk A."/>
            <person name="Krasevec N."/>
            <person name="Kubicek C.P."/>
            <person name="Liu B."/>
            <person name="Maccabe A."/>
            <person name="Meyer V."/>
            <person name="Mirabito P."/>
            <person name="Miskei M."/>
            <person name="Mos M."/>
            <person name="Mullins J."/>
            <person name="Nelson D.R."/>
            <person name="Nielsen J."/>
            <person name="Oakley B.R."/>
            <person name="Osmani S.A."/>
            <person name="Pakula T."/>
            <person name="Paszewski A."/>
            <person name="Paulsen I."/>
            <person name="Pilsyk S."/>
            <person name="Pocsi I."/>
            <person name="Punt P.J."/>
            <person name="Ram A.F."/>
            <person name="Ren Q."/>
            <person name="Robellet X."/>
            <person name="Robson G."/>
            <person name="Seiboth B."/>
            <person name="van Solingen P."/>
            <person name="Specht T."/>
            <person name="Sun J."/>
            <person name="Taheri-Talesh N."/>
            <person name="Takeshita N."/>
            <person name="Ussery D."/>
            <person name="vanKuyk P.A."/>
            <person name="Visser H."/>
            <person name="van de Vondervoort P.J."/>
            <person name="de Vries R.P."/>
            <person name="Walton J."/>
            <person name="Xiang X."/>
            <person name="Xiong Y."/>
            <person name="Zeng A.P."/>
            <person name="Brandt B.W."/>
            <person name="Cornell M.J."/>
            <person name="van den Hondel C.A."/>
            <person name="Visser J."/>
            <person name="Oliver S.G."/>
            <person name="Turner G."/>
        </authorList>
    </citation>
    <scope>GENOME REANNOTATION</scope>
    <source>
        <strain evidence="5">FGSC A4 / ATCC 38163 / CBS 112.46 / NRRL 194 / M139</strain>
    </source>
</reference>